<evidence type="ECO:0000256" key="5">
    <source>
        <dbReference type="ARBA" id="ARBA00022989"/>
    </source>
</evidence>
<feature type="transmembrane region" description="Helical" evidence="7">
    <location>
        <begin position="159"/>
        <end position="180"/>
    </location>
</feature>
<feature type="transmembrane region" description="Helical" evidence="7">
    <location>
        <begin position="12"/>
        <end position="40"/>
    </location>
</feature>
<dbReference type="PROSITE" id="PS00211">
    <property type="entry name" value="ABC_TRANSPORTER_1"/>
    <property type="match status" value="1"/>
</dbReference>
<dbReference type="InterPro" id="IPR017871">
    <property type="entry name" value="ABC_transporter-like_CS"/>
</dbReference>
<evidence type="ECO:0000256" key="2">
    <source>
        <dbReference type="ARBA" id="ARBA00022692"/>
    </source>
</evidence>
<comment type="subcellular location">
    <subcellularLocation>
        <location evidence="1">Cell membrane</location>
        <topology evidence="1">Multi-pass membrane protein</topology>
    </subcellularLocation>
</comment>
<evidence type="ECO:0000256" key="7">
    <source>
        <dbReference type="SAM" id="Phobius"/>
    </source>
</evidence>
<dbReference type="GO" id="GO:0016887">
    <property type="term" value="F:ATP hydrolysis activity"/>
    <property type="evidence" value="ECO:0007669"/>
    <property type="project" value="InterPro"/>
</dbReference>
<reference evidence="10" key="1">
    <citation type="submission" date="2010-08" db="EMBL/GenBank/DDBJ databases">
        <title>Genome sequence of Parvularcula bermudensis HTCC2503.</title>
        <authorList>
            <person name="Kang D.-M."/>
            <person name="Oh H.-M."/>
            <person name="Cho J.-C."/>
        </authorList>
    </citation>
    <scope>NUCLEOTIDE SEQUENCE [LARGE SCALE GENOMIC DNA]</scope>
    <source>
        <strain evidence="10">ATCC BAA-594 / HTCC2503 / KCTC 12087</strain>
    </source>
</reference>
<sequence length="516" mass="54766">MTLSLPPQWRLAALFAAVTALSSVALVGVSAWFLAAVALAGLGPAAFAYNFHFPAALVRLLALLRTGGKYGERLTGHVAALSDQNAHRQRLFAQMAEAKAPRQEGWQLARTDRLETFLTDVESVDFVRLRSLLPALAGVIGALFVIGLTLLTVPLALPALAVVSGGLCLASLVLSAKAATLMDRGAQRRRAFGHDVGQKLASAVPLEGGRERRARLGESLAIARQAERDLTAARMLNGLAERILSVFGPLACLTILSLAALTGELGEQAVPAVLAAFAALSFGEVMFPLARADAARREARQARGRLSYWTTEAMPAVQKGTPPTQLEVTNLPLIDPAGRALGGTVSFRATPGHPVALVGPSGCGKTTLLKRLAGWLPSSDDLGLPQALGPHCHLSLHDAAVLTGTLRDALLSDQPDEALWSAVKAVELDQRFEDRGLETHLGQETISLGEARRIALARAYLSPKPVLLLDEPGEHLDQAQARRILGRLLDHQADKVIVMVTHAEELVRGKANPVAC</sequence>
<keyword evidence="2 7" id="KW-0812">Transmembrane</keyword>
<feature type="transmembrane region" description="Helical" evidence="7">
    <location>
        <begin position="46"/>
        <end position="64"/>
    </location>
</feature>
<dbReference type="Pfam" id="PF00005">
    <property type="entry name" value="ABC_tran"/>
    <property type="match status" value="1"/>
</dbReference>
<organism evidence="9 10">
    <name type="scientific">Parvularcula bermudensis (strain ATCC BAA-594 / HTCC2503 / KCTC 12087)</name>
    <dbReference type="NCBI Taxonomy" id="314260"/>
    <lineage>
        <taxon>Bacteria</taxon>
        <taxon>Pseudomonadati</taxon>
        <taxon>Pseudomonadota</taxon>
        <taxon>Alphaproteobacteria</taxon>
        <taxon>Parvularculales</taxon>
        <taxon>Parvularculaceae</taxon>
        <taxon>Parvularcula</taxon>
    </lineage>
</organism>
<evidence type="ECO:0000313" key="10">
    <source>
        <dbReference type="Proteomes" id="UP000001302"/>
    </source>
</evidence>
<keyword evidence="4 9" id="KW-0067">ATP-binding</keyword>
<dbReference type="STRING" id="314260.PB2503_13464"/>
<dbReference type="GO" id="GO:0005886">
    <property type="term" value="C:plasma membrane"/>
    <property type="evidence" value="ECO:0007669"/>
    <property type="project" value="UniProtKB-SubCell"/>
</dbReference>
<dbReference type="EMBL" id="CP002156">
    <property type="protein sequence ID" value="ADM10730.1"/>
    <property type="molecule type" value="Genomic_DNA"/>
</dbReference>
<dbReference type="HOGENOM" id="CLU_000604_84_9_5"/>
<gene>
    <name evidence="9" type="ordered locus">PB2503_13464</name>
</gene>
<dbReference type="InterPro" id="IPR003593">
    <property type="entry name" value="AAA+_ATPase"/>
</dbReference>
<evidence type="ECO:0000256" key="6">
    <source>
        <dbReference type="ARBA" id="ARBA00023136"/>
    </source>
</evidence>
<name>E0THD8_PARBH</name>
<keyword evidence="3" id="KW-0547">Nucleotide-binding</keyword>
<protein>
    <submittedName>
        <fullName evidence="9">Putative transport ATP-binding protein CydC</fullName>
    </submittedName>
</protein>
<dbReference type="SMART" id="SM00382">
    <property type="entry name" value="AAA"/>
    <property type="match status" value="1"/>
</dbReference>
<feature type="transmembrane region" description="Helical" evidence="7">
    <location>
        <begin position="132"/>
        <end position="153"/>
    </location>
</feature>
<dbReference type="InterPro" id="IPR036640">
    <property type="entry name" value="ABC1_TM_sf"/>
</dbReference>
<proteinExistence type="predicted"/>
<evidence type="ECO:0000256" key="3">
    <source>
        <dbReference type="ARBA" id="ARBA00022741"/>
    </source>
</evidence>
<dbReference type="Proteomes" id="UP000001302">
    <property type="component" value="Chromosome"/>
</dbReference>
<keyword evidence="10" id="KW-1185">Reference proteome</keyword>
<dbReference type="RefSeq" id="WP_013301704.1">
    <property type="nucleotide sequence ID" value="NC_014414.1"/>
</dbReference>
<dbReference type="OrthoDB" id="5288404at2"/>
<keyword evidence="6 7" id="KW-0472">Membrane</keyword>
<dbReference type="PANTHER" id="PTHR24221:SF654">
    <property type="entry name" value="ATP-BINDING CASSETTE SUB-FAMILY B MEMBER 6"/>
    <property type="match status" value="1"/>
</dbReference>
<dbReference type="Gene3D" id="3.40.50.300">
    <property type="entry name" value="P-loop containing nucleotide triphosphate hydrolases"/>
    <property type="match status" value="1"/>
</dbReference>
<dbReference type="GO" id="GO:0005524">
    <property type="term" value="F:ATP binding"/>
    <property type="evidence" value="ECO:0007669"/>
    <property type="project" value="UniProtKB-KW"/>
</dbReference>
<evidence type="ECO:0000256" key="4">
    <source>
        <dbReference type="ARBA" id="ARBA00022840"/>
    </source>
</evidence>
<dbReference type="PANTHER" id="PTHR24221">
    <property type="entry name" value="ATP-BINDING CASSETTE SUB-FAMILY B"/>
    <property type="match status" value="1"/>
</dbReference>
<dbReference type="GO" id="GO:0034040">
    <property type="term" value="F:ATPase-coupled lipid transmembrane transporter activity"/>
    <property type="evidence" value="ECO:0007669"/>
    <property type="project" value="TreeGrafter"/>
</dbReference>
<dbReference type="SUPFAM" id="SSF52540">
    <property type="entry name" value="P-loop containing nucleoside triphosphate hydrolases"/>
    <property type="match status" value="1"/>
</dbReference>
<dbReference type="AlphaFoldDB" id="E0THD8"/>
<keyword evidence="5 7" id="KW-1133">Transmembrane helix</keyword>
<dbReference type="InterPro" id="IPR003439">
    <property type="entry name" value="ABC_transporter-like_ATP-bd"/>
</dbReference>
<reference evidence="9 10" key="2">
    <citation type="journal article" date="2011" name="J. Bacteriol.">
        <title>Complete genome sequence of strain HTCC2503T of Parvularcula bermudensis, the type species of the order "Parvularculales" in the class Alphaproteobacteria.</title>
        <authorList>
            <person name="Oh H.M."/>
            <person name="Kang I."/>
            <person name="Vergin K.L."/>
            <person name="Kang D."/>
            <person name="Rhee K.H."/>
            <person name="Giovannoni S.J."/>
            <person name="Cho J.C."/>
        </authorList>
    </citation>
    <scope>NUCLEOTIDE SEQUENCE [LARGE SCALE GENOMIC DNA]</scope>
    <source>
        <strain evidence="10">ATCC BAA-594 / HTCC2503 / KCTC 12087</strain>
    </source>
</reference>
<evidence type="ECO:0000256" key="1">
    <source>
        <dbReference type="ARBA" id="ARBA00004651"/>
    </source>
</evidence>
<accession>E0THD8</accession>
<dbReference type="KEGG" id="pbr:PB2503_13464"/>
<dbReference type="InterPro" id="IPR039421">
    <property type="entry name" value="Type_1_exporter"/>
</dbReference>
<dbReference type="SUPFAM" id="SSF90123">
    <property type="entry name" value="ABC transporter transmembrane region"/>
    <property type="match status" value="1"/>
</dbReference>
<feature type="transmembrane region" description="Helical" evidence="7">
    <location>
        <begin position="243"/>
        <end position="263"/>
    </location>
</feature>
<feature type="domain" description="AAA+ ATPase" evidence="8">
    <location>
        <begin position="351"/>
        <end position="512"/>
    </location>
</feature>
<evidence type="ECO:0000313" key="9">
    <source>
        <dbReference type="EMBL" id="ADM10730.1"/>
    </source>
</evidence>
<dbReference type="eggNOG" id="COG4987">
    <property type="taxonomic scope" value="Bacteria"/>
</dbReference>
<feature type="transmembrane region" description="Helical" evidence="7">
    <location>
        <begin position="269"/>
        <end position="290"/>
    </location>
</feature>
<evidence type="ECO:0000259" key="8">
    <source>
        <dbReference type="SMART" id="SM00382"/>
    </source>
</evidence>
<dbReference type="InterPro" id="IPR027417">
    <property type="entry name" value="P-loop_NTPase"/>
</dbReference>